<accession>A0ABY0HHP5</accession>
<evidence type="ECO:0000313" key="3">
    <source>
        <dbReference type="Proteomes" id="UP000294003"/>
    </source>
</evidence>
<dbReference type="EMBL" id="QJNS01000037">
    <property type="protein sequence ID" value="RYO91698.1"/>
    <property type="molecule type" value="Genomic_DNA"/>
</dbReference>
<name>A0ABY0HHP5_9PEZI</name>
<protein>
    <submittedName>
        <fullName evidence="2">Uncharacterized protein</fullName>
    </submittedName>
</protein>
<sequence length="74" mass="8051">MDNPGTHQGNITQQPATYNKDEIPSQVTPSGSRELKKHPINNISPETAAETAKDDLDTWAEGTDATFATPIEWA</sequence>
<evidence type="ECO:0000256" key="1">
    <source>
        <dbReference type="SAM" id="MobiDB-lite"/>
    </source>
</evidence>
<reference evidence="2 3" key="1">
    <citation type="submission" date="2018-06" db="EMBL/GenBank/DDBJ databases">
        <title>Complete Genomes of Monosporascus.</title>
        <authorList>
            <person name="Robinson A.J."/>
            <person name="Natvig D.O."/>
        </authorList>
    </citation>
    <scope>NUCLEOTIDE SEQUENCE [LARGE SCALE GENOMIC DNA]</scope>
    <source>
        <strain evidence="2 3">CBS 609.92</strain>
    </source>
</reference>
<evidence type="ECO:0000313" key="2">
    <source>
        <dbReference type="EMBL" id="RYO91698.1"/>
    </source>
</evidence>
<feature type="region of interest" description="Disordered" evidence="1">
    <location>
        <begin position="1"/>
        <end position="55"/>
    </location>
</feature>
<dbReference type="Proteomes" id="UP000294003">
    <property type="component" value="Unassembled WGS sequence"/>
</dbReference>
<comment type="caution">
    <text evidence="2">The sequence shown here is derived from an EMBL/GenBank/DDBJ whole genome shotgun (WGS) entry which is preliminary data.</text>
</comment>
<proteinExistence type="predicted"/>
<feature type="compositionally biased region" description="Polar residues" evidence="1">
    <location>
        <begin position="1"/>
        <end position="17"/>
    </location>
</feature>
<organism evidence="2 3">
    <name type="scientific">Monosporascus cannonballus</name>
    <dbReference type="NCBI Taxonomy" id="155416"/>
    <lineage>
        <taxon>Eukaryota</taxon>
        <taxon>Fungi</taxon>
        <taxon>Dikarya</taxon>
        <taxon>Ascomycota</taxon>
        <taxon>Pezizomycotina</taxon>
        <taxon>Sordariomycetes</taxon>
        <taxon>Xylariomycetidae</taxon>
        <taxon>Xylariales</taxon>
        <taxon>Xylariales incertae sedis</taxon>
        <taxon>Monosporascus</taxon>
    </lineage>
</organism>
<gene>
    <name evidence="2" type="ORF">DL762_002027</name>
</gene>
<keyword evidence="3" id="KW-1185">Reference proteome</keyword>